<keyword evidence="2" id="KW-1185">Reference proteome</keyword>
<sequence length="211" mass="23752">MAASLKNQVVVSPYTEMGKAYDALDEVDSWLGCQLVNQQVLPAALGLDESSGLYFQIKPRDKSLMSRTITIPAGKQDVVADFYSKKLELQNQQNKVDRGEMSSDKVRLDMAFKCLSQAELKAPLLLVKISRGEIEPAFSDKGDVFYTQMTDIEEAEASLYPFVQDIRGHFKPQPKECILASSLPFNMYNQKGMLCDERPLRKKSNPRINYG</sequence>
<accession>A0A1X7AL47</accession>
<evidence type="ECO:0000313" key="2">
    <source>
        <dbReference type="Proteomes" id="UP000196573"/>
    </source>
</evidence>
<dbReference type="EMBL" id="FWPT01000005">
    <property type="protein sequence ID" value="SMA47714.1"/>
    <property type="molecule type" value="Genomic_DNA"/>
</dbReference>
<gene>
    <name evidence="1" type="ORF">EHSB41UT_02521</name>
</gene>
<organism evidence="1 2">
    <name type="scientific">Parendozoicomonas haliclonae</name>
    <dbReference type="NCBI Taxonomy" id="1960125"/>
    <lineage>
        <taxon>Bacteria</taxon>
        <taxon>Pseudomonadati</taxon>
        <taxon>Pseudomonadota</taxon>
        <taxon>Gammaproteobacteria</taxon>
        <taxon>Oceanospirillales</taxon>
        <taxon>Endozoicomonadaceae</taxon>
        <taxon>Parendozoicomonas</taxon>
    </lineage>
</organism>
<dbReference type="Proteomes" id="UP000196573">
    <property type="component" value="Unassembled WGS sequence"/>
</dbReference>
<dbReference type="RefSeq" id="WP_133060501.1">
    <property type="nucleotide sequence ID" value="NZ_CBCSCN010000003.1"/>
</dbReference>
<protein>
    <submittedName>
        <fullName evidence="1">Uncharacterized protein</fullName>
    </submittedName>
</protein>
<reference evidence="1 2" key="1">
    <citation type="submission" date="2017-03" db="EMBL/GenBank/DDBJ databases">
        <authorList>
            <person name="Afonso C.L."/>
            <person name="Miller P.J."/>
            <person name="Scott M.A."/>
            <person name="Spackman E."/>
            <person name="Goraichik I."/>
            <person name="Dimitrov K.M."/>
            <person name="Suarez D.L."/>
            <person name="Swayne D.E."/>
        </authorList>
    </citation>
    <scope>NUCLEOTIDE SEQUENCE [LARGE SCALE GENOMIC DNA]</scope>
    <source>
        <strain evidence="1">SB41UT1</strain>
    </source>
</reference>
<dbReference type="AlphaFoldDB" id="A0A1X7AL47"/>
<proteinExistence type="predicted"/>
<name>A0A1X7AL47_9GAMM</name>
<evidence type="ECO:0000313" key="1">
    <source>
        <dbReference type="EMBL" id="SMA47714.1"/>
    </source>
</evidence>